<proteinExistence type="predicted"/>
<name>A0A0F9MA32_9ZZZZ</name>
<sequence>MRDLKVLTQIGNSTEVQNQQIREQNILYAEGYKRVNCNLPPRVPGYPVVWVIIYERQVPTLREAVKEFVDELHLSPKALQKHLIAIHDAYDREGEET</sequence>
<gene>
    <name evidence="1" type="ORF">LCGC14_1485740</name>
</gene>
<reference evidence="1" key="1">
    <citation type="journal article" date="2015" name="Nature">
        <title>Complex archaea that bridge the gap between prokaryotes and eukaryotes.</title>
        <authorList>
            <person name="Spang A."/>
            <person name="Saw J.H."/>
            <person name="Jorgensen S.L."/>
            <person name="Zaremba-Niedzwiedzka K."/>
            <person name="Martijn J."/>
            <person name="Lind A.E."/>
            <person name="van Eijk R."/>
            <person name="Schleper C."/>
            <person name="Guy L."/>
            <person name="Ettema T.J."/>
        </authorList>
    </citation>
    <scope>NUCLEOTIDE SEQUENCE</scope>
</reference>
<accession>A0A0F9MA32</accession>
<organism evidence="1">
    <name type="scientific">marine sediment metagenome</name>
    <dbReference type="NCBI Taxonomy" id="412755"/>
    <lineage>
        <taxon>unclassified sequences</taxon>
        <taxon>metagenomes</taxon>
        <taxon>ecological metagenomes</taxon>
    </lineage>
</organism>
<dbReference type="AlphaFoldDB" id="A0A0F9MA32"/>
<evidence type="ECO:0000313" key="1">
    <source>
        <dbReference type="EMBL" id="KKM65982.1"/>
    </source>
</evidence>
<dbReference type="EMBL" id="LAZR01010623">
    <property type="protein sequence ID" value="KKM65982.1"/>
    <property type="molecule type" value="Genomic_DNA"/>
</dbReference>
<protein>
    <submittedName>
        <fullName evidence="1">Uncharacterized protein</fullName>
    </submittedName>
</protein>
<comment type="caution">
    <text evidence="1">The sequence shown here is derived from an EMBL/GenBank/DDBJ whole genome shotgun (WGS) entry which is preliminary data.</text>
</comment>